<dbReference type="PANTHER" id="PTHR43096:SF52">
    <property type="entry name" value="DNAJ HOMOLOG 1, MITOCHONDRIAL-RELATED"/>
    <property type="match status" value="1"/>
</dbReference>
<keyword evidence="1" id="KW-0143">Chaperone</keyword>
<organism evidence="4 5">
    <name type="scientific">Quercus suber</name>
    <name type="common">Cork oak</name>
    <dbReference type="NCBI Taxonomy" id="58331"/>
    <lineage>
        <taxon>Eukaryota</taxon>
        <taxon>Viridiplantae</taxon>
        <taxon>Streptophyta</taxon>
        <taxon>Embryophyta</taxon>
        <taxon>Tracheophyta</taxon>
        <taxon>Spermatophyta</taxon>
        <taxon>Magnoliopsida</taxon>
        <taxon>eudicotyledons</taxon>
        <taxon>Gunneridae</taxon>
        <taxon>Pentapetalae</taxon>
        <taxon>rosids</taxon>
        <taxon>fabids</taxon>
        <taxon>Fagales</taxon>
        <taxon>Fagaceae</taxon>
        <taxon>Quercus</taxon>
    </lineage>
</organism>
<dbReference type="PANTHER" id="PTHR43096">
    <property type="entry name" value="DNAJ HOMOLOG 1, MITOCHONDRIAL-RELATED"/>
    <property type="match status" value="1"/>
</dbReference>
<dbReference type="GO" id="GO:0042026">
    <property type="term" value="P:protein refolding"/>
    <property type="evidence" value="ECO:0007669"/>
    <property type="project" value="TreeGrafter"/>
</dbReference>
<evidence type="ECO:0000313" key="5">
    <source>
        <dbReference type="Proteomes" id="UP000237347"/>
    </source>
</evidence>
<evidence type="ECO:0000313" key="4">
    <source>
        <dbReference type="EMBL" id="KAK7846901.1"/>
    </source>
</evidence>
<evidence type="ECO:0000256" key="2">
    <source>
        <dbReference type="SAM" id="MobiDB-lite"/>
    </source>
</evidence>
<dbReference type="Proteomes" id="UP000237347">
    <property type="component" value="Unassembled WGS sequence"/>
</dbReference>
<feature type="domain" description="Chaperone DnaJ C-terminal" evidence="3">
    <location>
        <begin position="131"/>
        <end position="186"/>
    </location>
</feature>
<dbReference type="InterPro" id="IPR036410">
    <property type="entry name" value="HSP_DnaJ_Cys-rich_dom_sf"/>
</dbReference>
<keyword evidence="5" id="KW-1185">Reference proteome</keyword>
<dbReference type="SUPFAM" id="SSF49493">
    <property type="entry name" value="HSP40/DnaJ peptide-binding domain"/>
    <property type="match status" value="1"/>
</dbReference>
<evidence type="ECO:0000259" key="3">
    <source>
        <dbReference type="Pfam" id="PF01556"/>
    </source>
</evidence>
<dbReference type="Pfam" id="PF01556">
    <property type="entry name" value="DnaJ_C"/>
    <property type="match status" value="1"/>
</dbReference>
<dbReference type="GO" id="GO:0051082">
    <property type="term" value="F:unfolded protein binding"/>
    <property type="evidence" value="ECO:0007669"/>
    <property type="project" value="InterPro"/>
</dbReference>
<dbReference type="AlphaFoldDB" id="A0AAW0L7K6"/>
<protein>
    <submittedName>
        <fullName evidence="4">Chaperone protein dnaj gfa2</fullName>
    </submittedName>
</protein>
<dbReference type="InterPro" id="IPR002939">
    <property type="entry name" value="DnaJ_C"/>
</dbReference>
<feature type="compositionally biased region" description="Basic and acidic residues" evidence="2">
    <location>
        <begin position="228"/>
        <end position="239"/>
    </location>
</feature>
<evidence type="ECO:0000256" key="1">
    <source>
        <dbReference type="ARBA" id="ARBA00023186"/>
    </source>
</evidence>
<feature type="region of interest" description="Disordered" evidence="2">
    <location>
        <begin position="228"/>
        <end position="259"/>
    </location>
</feature>
<dbReference type="SUPFAM" id="SSF57938">
    <property type="entry name" value="DnaJ/Hsp40 cysteine-rich domain"/>
    <property type="match status" value="1"/>
</dbReference>
<dbReference type="GO" id="GO:0005737">
    <property type="term" value="C:cytoplasm"/>
    <property type="evidence" value="ECO:0007669"/>
    <property type="project" value="TreeGrafter"/>
</dbReference>
<dbReference type="Gene3D" id="2.60.260.20">
    <property type="entry name" value="Urease metallochaperone UreE, N-terminal domain"/>
    <property type="match status" value="1"/>
</dbReference>
<proteinExistence type="predicted"/>
<dbReference type="EMBL" id="PKMF04000148">
    <property type="protein sequence ID" value="KAK7846901.1"/>
    <property type="molecule type" value="Genomic_DNA"/>
</dbReference>
<name>A0AAW0L7K6_QUESU</name>
<sequence>MMRSDNNMIRLAMRHMYNKEMVVFPMIFIIHLKISSETILGGEDVKVSLELSFMEAVQGSTKNVTFQTHLPCEPCGGRGVAPGVKPEKCTRCKGLGTPKYICKSCKGRRVVLGTNYFILALVLDSPPLPFAGVDNDETIKVSRSGGADPDGNQPGDLYIVIKVREDPVFRREGADIHVDAVLSITQMNSWKSPIMLFLNTSSVTCSQLMEEGFKEFVPRQRELIEEFAKEEQGEFEKRATAGASGKDPNSPSASGLRML</sequence>
<reference evidence="4 5" key="1">
    <citation type="journal article" date="2018" name="Sci. Data">
        <title>The draft genome sequence of cork oak.</title>
        <authorList>
            <person name="Ramos A.M."/>
            <person name="Usie A."/>
            <person name="Barbosa P."/>
            <person name="Barros P.M."/>
            <person name="Capote T."/>
            <person name="Chaves I."/>
            <person name="Simoes F."/>
            <person name="Abreu I."/>
            <person name="Carrasquinho I."/>
            <person name="Faro C."/>
            <person name="Guimaraes J.B."/>
            <person name="Mendonca D."/>
            <person name="Nobrega F."/>
            <person name="Rodrigues L."/>
            <person name="Saibo N.J.M."/>
            <person name="Varela M.C."/>
            <person name="Egas C."/>
            <person name="Matos J."/>
            <person name="Miguel C.M."/>
            <person name="Oliveira M.M."/>
            <person name="Ricardo C.P."/>
            <person name="Goncalves S."/>
        </authorList>
    </citation>
    <scope>NUCLEOTIDE SEQUENCE [LARGE SCALE GENOMIC DNA]</scope>
    <source>
        <strain evidence="5">cv. HL8</strain>
    </source>
</reference>
<gene>
    <name evidence="4" type="primary">GFA2_2</name>
    <name evidence="4" type="ORF">CFP56_007340</name>
</gene>
<dbReference type="InterPro" id="IPR008971">
    <property type="entry name" value="HSP40/DnaJ_pept-bd"/>
</dbReference>
<comment type="caution">
    <text evidence="4">The sequence shown here is derived from an EMBL/GenBank/DDBJ whole genome shotgun (WGS) entry which is preliminary data.</text>
</comment>
<accession>A0AAW0L7K6</accession>